<dbReference type="PANTHER" id="PTHR45763:SF51">
    <property type="entry name" value="ALPHA_BETA-HYDROLASES SUPERFAMILY PROTEIN"/>
    <property type="match status" value="1"/>
</dbReference>
<reference evidence="3 4" key="1">
    <citation type="submission" date="2024-12" db="EMBL/GenBank/DDBJ databases">
        <title>The unique morphological basis and parallel evolutionary history of personate flowers in Penstemon.</title>
        <authorList>
            <person name="Depatie T.H."/>
            <person name="Wessinger C.A."/>
        </authorList>
    </citation>
    <scope>NUCLEOTIDE SEQUENCE [LARGE SCALE GENOMIC DNA]</scope>
    <source>
        <strain evidence="3">WTNN_2</strain>
        <tissue evidence="3">Leaf</tissue>
    </source>
</reference>
<dbReference type="GO" id="GO:0016787">
    <property type="term" value="F:hydrolase activity"/>
    <property type="evidence" value="ECO:0007669"/>
    <property type="project" value="UniProtKB-ARBA"/>
</dbReference>
<keyword evidence="4" id="KW-1185">Reference proteome</keyword>
<evidence type="ECO:0000313" key="4">
    <source>
        <dbReference type="Proteomes" id="UP001634393"/>
    </source>
</evidence>
<dbReference type="FunFam" id="3.40.50.1820:FF:000270">
    <property type="entry name" value="Alpha/beta-Hydrolases superfamily protein"/>
    <property type="match status" value="1"/>
</dbReference>
<dbReference type="Proteomes" id="UP001634393">
    <property type="component" value="Unassembled WGS sequence"/>
</dbReference>
<dbReference type="SUPFAM" id="SSF53474">
    <property type="entry name" value="alpha/beta-Hydrolases"/>
    <property type="match status" value="1"/>
</dbReference>
<proteinExistence type="predicted"/>
<dbReference type="EMBL" id="JBJXBP010000006">
    <property type="protein sequence ID" value="KAL3825774.1"/>
    <property type="molecule type" value="Genomic_DNA"/>
</dbReference>
<evidence type="ECO:0000256" key="1">
    <source>
        <dbReference type="SAM" id="MobiDB-lite"/>
    </source>
</evidence>
<dbReference type="AlphaFoldDB" id="A0ABD3SMG5"/>
<evidence type="ECO:0000259" key="2">
    <source>
        <dbReference type="Pfam" id="PF00561"/>
    </source>
</evidence>
<accession>A0ABD3SMG5</accession>
<dbReference type="Gene3D" id="3.40.50.1820">
    <property type="entry name" value="alpha/beta hydrolase"/>
    <property type="match status" value="1"/>
</dbReference>
<evidence type="ECO:0000313" key="3">
    <source>
        <dbReference type="EMBL" id="KAL3825774.1"/>
    </source>
</evidence>
<protein>
    <recommendedName>
        <fullName evidence="2">AB hydrolase-1 domain-containing protein</fullName>
    </recommendedName>
</protein>
<dbReference type="InterPro" id="IPR000073">
    <property type="entry name" value="AB_hydrolase_1"/>
</dbReference>
<sequence>MVGGTTRKISAASARSHTRKPKSKTSSKISGLVKKILLVSLMGFLAWAYQATQPPPPNTCGSTNGPPITAPRIQLKDGRYLAYKEYGVPKHIAKHKIVFVHGFDNCRHEVSAAYLSPDIVESLGIYLVSFDRPGYGESDPHPTRTIKSLAFDIEELADKLELGSKFYVVGFSMGGQIVWTCLKYIPYRLAGAALVAPVINYWWPGIPSNMSKEAYGQQLLQDQWALRVAHYMPWLTYWWNTQKLFPPSSVISHSPRVFSSQDIELIPRVLPIRKDYQAQVRQQGEFESVHRDAMIAFSNWEFGPTDLKNLSLESEVSVHLWQGDEDILVPVKLQRYIVSQLPWIQYHELSGAGHLLLYAPGRADSIMQTLLGGKKDTS</sequence>
<feature type="domain" description="AB hydrolase-1" evidence="2">
    <location>
        <begin position="97"/>
        <end position="357"/>
    </location>
</feature>
<feature type="region of interest" description="Disordered" evidence="1">
    <location>
        <begin position="1"/>
        <end position="27"/>
    </location>
</feature>
<feature type="compositionally biased region" description="Basic residues" evidence="1">
    <location>
        <begin position="16"/>
        <end position="25"/>
    </location>
</feature>
<name>A0ABD3SMG5_9LAMI</name>
<dbReference type="PANTHER" id="PTHR45763">
    <property type="entry name" value="HYDROLASE, ALPHA/BETA FOLD FAMILY PROTEIN, EXPRESSED-RELATED"/>
    <property type="match status" value="1"/>
</dbReference>
<dbReference type="Pfam" id="PF00561">
    <property type="entry name" value="Abhydrolase_1"/>
    <property type="match status" value="1"/>
</dbReference>
<gene>
    <name evidence="3" type="ORF">ACJIZ3_021803</name>
</gene>
<organism evidence="3 4">
    <name type="scientific">Penstemon smallii</name>
    <dbReference type="NCBI Taxonomy" id="265156"/>
    <lineage>
        <taxon>Eukaryota</taxon>
        <taxon>Viridiplantae</taxon>
        <taxon>Streptophyta</taxon>
        <taxon>Embryophyta</taxon>
        <taxon>Tracheophyta</taxon>
        <taxon>Spermatophyta</taxon>
        <taxon>Magnoliopsida</taxon>
        <taxon>eudicotyledons</taxon>
        <taxon>Gunneridae</taxon>
        <taxon>Pentapetalae</taxon>
        <taxon>asterids</taxon>
        <taxon>lamiids</taxon>
        <taxon>Lamiales</taxon>
        <taxon>Plantaginaceae</taxon>
        <taxon>Cheloneae</taxon>
        <taxon>Penstemon</taxon>
    </lineage>
</organism>
<comment type="caution">
    <text evidence="3">The sequence shown here is derived from an EMBL/GenBank/DDBJ whole genome shotgun (WGS) entry which is preliminary data.</text>
</comment>
<dbReference type="InterPro" id="IPR029058">
    <property type="entry name" value="AB_hydrolase_fold"/>
</dbReference>